<reference evidence="7 8" key="1">
    <citation type="submission" date="2019-06" db="EMBL/GenBank/DDBJ databases">
        <title>Aeromicrobium sp. nov., isolated from a maize field.</title>
        <authorList>
            <person name="Lin S.-Y."/>
            <person name="Tsai C.-F."/>
            <person name="Young C.-C."/>
        </authorList>
    </citation>
    <scope>NUCLEOTIDE SEQUENCE [LARGE SCALE GENOMIC DNA]</scope>
    <source>
        <strain evidence="7 8">CC-CFT486</strain>
    </source>
</reference>
<dbReference type="Gene3D" id="3.40.50.920">
    <property type="match status" value="1"/>
</dbReference>
<evidence type="ECO:0000313" key="8">
    <source>
        <dbReference type="Proteomes" id="UP000321571"/>
    </source>
</evidence>
<evidence type="ECO:0000259" key="6">
    <source>
        <dbReference type="SMART" id="SM00861"/>
    </source>
</evidence>
<dbReference type="Proteomes" id="UP000321571">
    <property type="component" value="Unassembled WGS sequence"/>
</dbReference>
<keyword evidence="8" id="KW-1185">Reference proteome</keyword>
<evidence type="ECO:0000256" key="2">
    <source>
        <dbReference type="ARBA" id="ARBA00022532"/>
    </source>
</evidence>
<dbReference type="PANTHER" id="PTHR42980">
    <property type="entry name" value="2-OXOISOVALERATE DEHYDROGENASE SUBUNIT BETA-RELATED"/>
    <property type="match status" value="1"/>
</dbReference>
<feature type="domain" description="Transketolase-like pyrimidine-binding" evidence="6">
    <location>
        <begin position="385"/>
        <end position="566"/>
    </location>
</feature>
<sequence length="722" mass="76198">MTDAIDDHFRSTVASWLPGDGPAPADPAPLLALFDAQVVSRHLDLAARVLQTVGEGFYTIGSSGHESNAAVAMALRPTDPALLHYRSGGFYVARAAQVDGTDPIADVLNGVAAAAADQISGGRHKVFGNKELSIIPQTSTIGSHLPRAFGLAYALGRRDAGTWSAWPGDAVVVTSFGDASLNHSTTLGALNAAGYLAHQGVPVPLLAVCEDNALGISTPSPHGWVERRLAALPGFLHLAVDGSRPDELLEATAAITQHVRSTRQPAVLHLRTVRFMGHAGSDAEVAYRTSREIADDLERDPLLATARRLVETGALSPSDVLDRYESARVEVEEATKRVIGSPRLTTAEAVTAPLDRSVTSDVVVAEDEARRAAFEGRLPEDAGPLTLAQTINAALKDVLAAHPEAVVLGEDVGRKGGVYGVTRGLSKVFGRERVLDTLLDEQTVLGTSLGLALAGRLPIPEIQYLAYVHNAEDQLRGEAATLPFFSDGQYENGMVVRVAGLAYQKGFGGHFHNDNALAVLRDVPGLRLAVPSHPHGAARLLRECVRLARDEGRVCVFVEPIALYHRRDLFEEGDAVWTAPYEPAGTDDVGAHVGEVGVSGDGRDCLIVTFGNGVPMSLRAALRLAAEHVDVTVLDLQWLSPLPTTALLEVASGYDRVLVVDETRASGGVSESVVTALVTGGYRGHVDRVTSADSFVPLGPAADAVLLGEDDIVSAVRGMVGS</sequence>
<dbReference type="OrthoDB" id="9766715at2"/>
<comment type="caution">
    <text evidence="7">The sequence shown here is derived from an EMBL/GenBank/DDBJ whole genome shotgun (WGS) entry which is preliminary data.</text>
</comment>
<comment type="cofactor">
    <cofactor evidence="1">
        <name>thiamine diphosphate</name>
        <dbReference type="ChEBI" id="CHEBI:58937"/>
    </cofactor>
</comment>
<dbReference type="SMART" id="SM00861">
    <property type="entry name" value="Transket_pyr"/>
    <property type="match status" value="1"/>
</dbReference>
<dbReference type="EMBL" id="VDUX01000002">
    <property type="protein sequence ID" value="TXL61816.1"/>
    <property type="molecule type" value="Genomic_DNA"/>
</dbReference>
<proteinExistence type="predicted"/>
<dbReference type="Pfam" id="PF02780">
    <property type="entry name" value="Transketolase_C"/>
    <property type="match status" value="1"/>
</dbReference>
<dbReference type="InterPro" id="IPR009014">
    <property type="entry name" value="Transketo_C/PFOR_II"/>
</dbReference>
<dbReference type="GO" id="GO:0009083">
    <property type="term" value="P:branched-chain amino acid catabolic process"/>
    <property type="evidence" value="ECO:0007669"/>
    <property type="project" value="TreeGrafter"/>
</dbReference>
<dbReference type="Pfam" id="PF02779">
    <property type="entry name" value="Transket_pyr"/>
    <property type="match status" value="1"/>
</dbReference>
<dbReference type="GO" id="GO:0004591">
    <property type="term" value="F:oxoglutarate dehydrogenase (succinyl-transferring) activity"/>
    <property type="evidence" value="ECO:0007669"/>
    <property type="project" value="UniProtKB-EC"/>
</dbReference>
<evidence type="ECO:0000313" key="7">
    <source>
        <dbReference type="EMBL" id="TXL61816.1"/>
    </source>
</evidence>
<dbReference type="GO" id="GO:0000287">
    <property type="term" value="F:magnesium ion binding"/>
    <property type="evidence" value="ECO:0007669"/>
    <property type="project" value="UniProtKB-ARBA"/>
</dbReference>
<accession>A0A5C8NL18</accession>
<keyword evidence="3" id="KW-0560">Oxidoreductase</keyword>
<dbReference type="Gene3D" id="3.40.50.970">
    <property type="match status" value="2"/>
</dbReference>
<dbReference type="Pfam" id="PF00676">
    <property type="entry name" value="E1_dh"/>
    <property type="match status" value="1"/>
</dbReference>
<comment type="catalytic activity">
    <reaction evidence="5">
        <text>N(6)-[(R)-lipoyl]-L-lysyl-[protein] + 2-oxoglutarate + H(+) = N(6)-[(R)-S(8)-succinyldihydrolipoyl]-L-lysyl-[protein] + CO2</text>
        <dbReference type="Rhea" id="RHEA:12188"/>
        <dbReference type="Rhea" id="RHEA-COMP:10474"/>
        <dbReference type="Rhea" id="RHEA-COMP:20092"/>
        <dbReference type="ChEBI" id="CHEBI:15378"/>
        <dbReference type="ChEBI" id="CHEBI:16526"/>
        <dbReference type="ChEBI" id="CHEBI:16810"/>
        <dbReference type="ChEBI" id="CHEBI:83099"/>
        <dbReference type="ChEBI" id="CHEBI:83120"/>
        <dbReference type="EC" id="1.2.4.2"/>
    </reaction>
</comment>
<name>A0A5C8NL18_9ACTN</name>
<keyword evidence="2" id="KW-0816">Tricarboxylic acid cycle</keyword>
<dbReference type="InterPro" id="IPR033248">
    <property type="entry name" value="Transketolase_C"/>
</dbReference>
<dbReference type="AlphaFoldDB" id="A0A5C8NL18"/>
<gene>
    <name evidence="7" type="ORF">FHP06_03575</name>
</gene>
<dbReference type="InterPro" id="IPR005475">
    <property type="entry name" value="Transketolase-like_Pyr-bd"/>
</dbReference>
<dbReference type="GO" id="GO:0007584">
    <property type="term" value="P:response to nutrient"/>
    <property type="evidence" value="ECO:0007669"/>
    <property type="project" value="TreeGrafter"/>
</dbReference>
<dbReference type="InterPro" id="IPR001017">
    <property type="entry name" value="DH_E1"/>
</dbReference>
<organism evidence="7 8">
    <name type="scientific">Aeromicrobium terrae</name>
    <dbReference type="NCBI Taxonomy" id="2498846"/>
    <lineage>
        <taxon>Bacteria</taxon>
        <taxon>Bacillati</taxon>
        <taxon>Actinomycetota</taxon>
        <taxon>Actinomycetes</taxon>
        <taxon>Propionibacteriales</taxon>
        <taxon>Nocardioidaceae</taxon>
        <taxon>Aeromicrobium</taxon>
    </lineage>
</organism>
<evidence type="ECO:0000256" key="4">
    <source>
        <dbReference type="ARBA" id="ARBA00023052"/>
    </source>
</evidence>
<evidence type="ECO:0000256" key="5">
    <source>
        <dbReference type="ARBA" id="ARBA00051911"/>
    </source>
</evidence>
<dbReference type="SUPFAM" id="SSF52518">
    <property type="entry name" value="Thiamin diphosphate-binding fold (THDP-binding)"/>
    <property type="match status" value="2"/>
</dbReference>
<evidence type="ECO:0000256" key="3">
    <source>
        <dbReference type="ARBA" id="ARBA00023002"/>
    </source>
</evidence>
<evidence type="ECO:0000256" key="1">
    <source>
        <dbReference type="ARBA" id="ARBA00001964"/>
    </source>
</evidence>
<protein>
    <submittedName>
        <fullName evidence="7">MFS transporter</fullName>
    </submittedName>
</protein>
<dbReference type="RefSeq" id="WP_147683917.1">
    <property type="nucleotide sequence ID" value="NZ_VDUX01000002.1"/>
</dbReference>
<dbReference type="SUPFAM" id="SSF52922">
    <property type="entry name" value="TK C-terminal domain-like"/>
    <property type="match status" value="1"/>
</dbReference>
<dbReference type="PANTHER" id="PTHR42980:SF1">
    <property type="entry name" value="2-OXOISOVALERATE DEHYDROGENASE SUBUNIT BETA, MITOCHONDRIAL"/>
    <property type="match status" value="1"/>
</dbReference>
<dbReference type="GO" id="GO:0006099">
    <property type="term" value="P:tricarboxylic acid cycle"/>
    <property type="evidence" value="ECO:0007669"/>
    <property type="project" value="UniProtKB-KW"/>
</dbReference>
<dbReference type="InterPro" id="IPR029061">
    <property type="entry name" value="THDP-binding"/>
</dbReference>
<keyword evidence="4" id="KW-0786">Thiamine pyrophosphate</keyword>